<proteinExistence type="predicted"/>
<keyword evidence="1" id="KW-0472">Membrane</keyword>
<keyword evidence="1" id="KW-0812">Transmembrane</keyword>
<sequence>MYEYICWIIAIIVGAVITWQFMPHESFYDLVKFLVVGAVISSLINLAMVLFLIKTGIIEDN</sequence>
<dbReference type="STRING" id="990371.SAMN05421813_11758"/>
<feature type="transmembrane region" description="Helical" evidence="1">
    <location>
        <begin position="34"/>
        <end position="53"/>
    </location>
</feature>
<dbReference type="EMBL" id="FNHH01000017">
    <property type="protein sequence ID" value="SDM62492.1"/>
    <property type="molecule type" value="Genomic_DNA"/>
</dbReference>
<organism evidence="2 3">
    <name type="scientific">Daejeonella rubra</name>
    <dbReference type="NCBI Taxonomy" id="990371"/>
    <lineage>
        <taxon>Bacteria</taxon>
        <taxon>Pseudomonadati</taxon>
        <taxon>Bacteroidota</taxon>
        <taxon>Sphingobacteriia</taxon>
        <taxon>Sphingobacteriales</taxon>
        <taxon>Sphingobacteriaceae</taxon>
        <taxon>Daejeonella</taxon>
    </lineage>
</organism>
<keyword evidence="1" id="KW-1133">Transmembrane helix</keyword>
<reference evidence="3" key="1">
    <citation type="submission" date="2016-10" db="EMBL/GenBank/DDBJ databases">
        <authorList>
            <person name="Varghese N."/>
            <person name="Submissions S."/>
        </authorList>
    </citation>
    <scope>NUCLEOTIDE SEQUENCE [LARGE SCALE GENOMIC DNA]</scope>
    <source>
        <strain evidence="3">DSM 24536</strain>
    </source>
</reference>
<name>A0A1G9URG7_9SPHI</name>
<accession>A0A1G9URG7</accession>
<protein>
    <submittedName>
        <fullName evidence="2">Uncharacterized protein</fullName>
    </submittedName>
</protein>
<evidence type="ECO:0000313" key="3">
    <source>
        <dbReference type="Proteomes" id="UP000199226"/>
    </source>
</evidence>
<gene>
    <name evidence="2" type="ORF">SAMN05421813_11758</name>
</gene>
<evidence type="ECO:0000256" key="1">
    <source>
        <dbReference type="SAM" id="Phobius"/>
    </source>
</evidence>
<keyword evidence="3" id="KW-1185">Reference proteome</keyword>
<feature type="transmembrane region" description="Helical" evidence="1">
    <location>
        <begin position="5"/>
        <end position="22"/>
    </location>
</feature>
<dbReference type="AlphaFoldDB" id="A0A1G9URG7"/>
<dbReference type="Proteomes" id="UP000199226">
    <property type="component" value="Unassembled WGS sequence"/>
</dbReference>
<evidence type="ECO:0000313" key="2">
    <source>
        <dbReference type="EMBL" id="SDM62492.1"/>
    </source>
</evidence>